<feature type="compositionally biased region" description="Basic and acidic residues" evidence="1">
    <location>
        <begin position="381"/>
        <end position="408"/>
    </location>
</feature>
<dbReference type="GeneID" id="8508499"/>
<feature type="compositionally biased region" description="Polar residues" evidence="1">
    <location>
        <begin position="362"/>
        <end position="378"/>
    </location>
</feature>
<sequence>MCLNFESLGEGLTTLGVLARVAQAHKDQAIAAKLDSHCAVLFLTSGSLSSTSLAASPRPLHGQVNREKENWFLSASTRNSLPWKTMAVSQIREFPDGFFGDCDVRILLRFNSSHIPGKPGRRHIELITTFFEQKVGRRYSDDHDYVHLPSAIFEHNVKCWMVIDLSVKRRKTLDNVPLFCYRVRTSNDGASVQFFRVNFTNARHYSNIFPWGRFLGSDTSDDSGEDEEKGGSATPESSDLDHPGGALEVAQPTNRTDVDKGLSTAPQSTDPDHPVGMQKVDTEPDAEKVLPVAPQPTDPNHPVEAPEVTSPTTGTDVEESLQPTQGVGHDESAKELESTAPADVDEPIAELEPTQAADEVTHTNQLEPSNTAHTNDPNAMSEKEQGNESKDNDSRKGAESLETKEVHPVDPFISTWEVQQWVAVAPLSPIDRSQEQSNNQSAGSKTSTPQAAKTQPQYPCEKPSQQPITPGKEASTAAYHSPPKKFKPGLWSRFWKGVSRLYHSI</sequence>
<gene>
    <name evidence="2" type="ORF">BDBG_08815</name>
</gene>
<evidence type="ECO:0000256" key="1">
    <source>
        <dbReference type="SAM" id="MobiDB-lite"/>
    </source>
</evidence>
<feature type="region of interest" description="Disordered" evidence="1">
    <location>
        <begin position="429"/>
        <end position="488"/>
    </location>
</feature>
<dbReference type="OrthoDB" id="4187443at2759"/>
<keyword evidence="3" id="KW-1185">Reference proteome</keyword>
<evidence type="ECO:0000313" key="2">
    <source>
        <dbReference type="EMBL" id="OAT13654.1"/>
    </source>
</evidence>
<proteinExistence type="predicted"/>
<dbReference type="AlphaFoldDB" id="A0A179UZY5"/>
<reference evidence="3" key="1">
    <citation type="journal article" date="2015" name="PLoS Genet.">
        <title>The dynamic genome and transcriptome of the human fungal pathogen Blastomyces and close relative Emmonsia.</title>
        <authorList>
            <person name="Munoz J.F."/>
            <person name="Gauthier G.M."/>
            <person name="Desjardins C.A."/>
            <person name="Gallo J.E."/>
            <person name="Holder J."/>
            <person name="Sullivan T.D."/>
            <person name="Marty A.J."/>
            <person name="Carmen J.C."/>
            <person name="Chen Z."/>
            <person name="Ding L."/>
            <person name="Gujja S."/>
            <person name="Magrini V."/>
            <person name="Misas E."/>
            <person name="Mitreva M."/>
            <person name="Priest M."/>
            <person name="Saif S."/>
            <person name="Whiston E.A."/>
            <person name="Young S."/>
            <person name="Zeng Q."/>
            <person name="Goldman W.E."/>
            <person name="Mardis E.R."/>
            <person name="Taylor J.W."/>
            <person name="McEwen J.G."/>
            <person name="Clay O.K."/>
            <person name="Klein B.S."/>
            <person name="Cuomo C.A."/>
        </authorList>
    </citation>
    <scope>NUCLEOTIDE SEQUENCE [LARGE SCALE GENOMIC DNA]</scope>
    <source>
        <strain evidence="3">SLH14081</strain>
    </source>
</reference>
<accession>A0A179UZY5</accession>
<feature type="region of interest" description="Disordered" evidence="1">
    <location>
        <begin position="217"/>
        <end position="410"/>
    </location>
</feature>
<feature type="compositionally biased region" description="Acidic residues" evidence="1">
    <location>
        <begin position="219"/>
        <end position="228"/>
    </location>
</feature>
<name>A0A179UZY5_BLAGS</name>
<dbReference type="VEuPathDB" id="FungiDB:BDBG_08815"/>
<feature type="compositionally biased region" description="Basic and acidic residues" evidence="1">
    <location>
        <begin position="328"/>
        <end position="337"/>
    </location>
</feature>
<evidence type="ECO:0000313" key="3">
    <source>
        <dbReference type="Proteomes" id="UP000002038"/>
    </source>
</evidence>
<organism evidence="2 3">
    <name type="scientific">Blastomyces gilchristii (strain SLH14081)</name>
    <name type="common">Blastomyces dermatitidis</name>
    <dbReference type="NCBI Taxonomy" id="559298"/>
    <lineage>
        <taxon>Eukaryota</taxon>
        <taxon>Fungi</taxon>
        <taxon>Dikarya</taxon>
        <taxon>Ascomycota</taxon>
        <taxon>Pezizomycotina</taxon>
        <taxon>Eurotiomycetes</taxon>
        <taxon>Eurotiomycetidae</taxon>
        <taxon>Onygenales</taxon>
        <taxon>Ajellomycetaceae</taxon>
        <taxon>Blastomyces</taxon>
    </lineage>
</organism>
<dbReference type="RefSeq" id="XP_002620788.2">
    <property type="nucleotide sequence ID" value="XM_002620742.2"/>
</dbReference>
<feature type="compositionally biased region" description="Polar residues" evidence="1">
    <location>
        <begin position="435"/>
        <end position="468"/>
    </location>
</feature>
<dbReference type="Proteomes" id="UP000002038">
    <property type="component" value="Unassembled WGS sequence"/>
</dbReference>
<protein>
    <submittedName>
        <fullName evidence="2">Uncharacterized protein</fullName>
    </submittedName>
</protein>
<dbReference type="EMBL" id="GG657476">
    <property type="protein sequence ID" value="OAT13654.1"/>
    <property type="molecule type" value="Genomic_DNA"/>
</dbReference>
<dbReference type="KEGG" id="bgh:BDBG_08815"/>
<feature type="compositionally biased region" description="Polar residues" evidence="1">
    <location>
        <begin position="309"/>
        <end position="325"/>
    </location>
</feature>